<gene>
    <name evidence="1" type="ORF">RchiOBHm_Chr5g0007961</name>
</gene>
<organism evidence="1 2">
    <name type="scientific">Rosa chinensis</name>
    <name type="common">China rose</name>
    <dbReference type="NCBI Taxonomy" id="74649"/>
    <lineage>
        <taxon>Eukaryota</taxon>
        <taxon>Viridiplantae</taxon>
        <taxon>Streptophyta</taxon>
        <taxon>Embryophyta</taxon>
        <taxon>Tracheophyta</taxon>
        <taxon>Spermatophyta</taxon>
        <taxon>Magnoliopsida</taxon>
        <taxon>eudicotyledons</taxon>
        <taxon>Gunneridae</taxon>
        <taxon>Pentapetalae</taxon>
        <taxon>rosids</taxon>
        <taxon>fabids</taxon>
        <taxon>Rosales</taxon>
        <taxon>Rosaceae</taxon>
        <taxon>Rosoideae</taxon>
        <taxon>Rosoideae incertae sedis</taxon>
        <taxon>Rosa</taxon>
    </lineage>
</organism>
<evidence type="ECO:0000313" key="1">
    <source>
        <dbReference type="EMBL" id="PRQ28896.1"/>
    </source>
</evidence>
<reference evidence="1 2" key="1">
    <citation type="journal article" date="2018" name="Nat. Genet.">
        <title>The Rosa genome provides new insights in the design of modern roses.</title>
        <authorList>
            <person name="Bendahmane M."/>
        </authorList>
    </citation>
    <scope>NUCLEOTIDE SEQUENCE [LARGE SCALE GENOMIC DNA]</scope>
    <source>
        <strain evidence="2">cv. Old Blush</strain>
    </source>
</reference>
<protein>
    <submittedName>
        <fullName evidence="1">Uncharacterized protein</fullName>
    </submittedName>
</protein>
<evidence type="ECO:0000313" key="2">
    <source>
        <dbReference type="Proteomes" id="UP000238479"/>
    </source>
</evidence>
<comment type="caution">
    <text evidence="1">The sequence shown here is derived from an EMBL/GenBank/DDBJ whole genome shotgun (WGS) entry which is preliminary data.</text>
</comment>
<keyword evidence="2" id="KW-1185">Reference proteome</keyword>
<dbReference type="EMBL" id="PDCK01000043">
    <property type="protein sequence ID" value="PRQ28896.1"/>
    <property type="molecule type" value="Genomic_DNA"/>
</dbReference>
<dbReference type="AlphaFoldDB" id="A0A2P6Q3Z5"/>
<dbReference type="Proteomes" id="UP000238479">
    <property type="component" value="Chromosome 5"/>
</dbReference>
<dbReference type="Gramene" id="PRQ28896">
    <property type="protein sequence ID" value="PRQ28896"/>
    <property type="gene ID" value="RchiOBHm_Chr5g0007961"/>
</dbReference>
<sequence>MLSMSGCWFCTKWNWEQRNQPVSFSFLAAHGFYYLMSENEWSCLSKIRSLVFVEIASFWNSELILDIPPPPSFVAITVVGVEPRTVPYLLKKT</sequence>
<name>A0A2P6Q3Z5_ROSCH</name>
<accession>A0A2P6Q3Z5</accession>
<proteinExistence type="predicted"/>